<proteinExistence type="predicted"/>
<dbReference type="EMBL" id="QTSX02000771">
    <property type="protein sequence ID" value="KAJ9085290.1"/>
    <property type="molecule type" value="Genomic_DNA"/>
</dbReference>
<reference evidence="1" key="1">
    <citation type="submission" date="2022-04" db="EMBL/GenBank/DDBJ databases">
        <title>Genome of the entomopathogenic fungus Entomophthora muscae.</title>
        <authorList>
            <person name="Elya C."/>
            <person name="Lovett B.R."/>
            <person name="Lee E."/>
            <person name="Macias A.M."/>
            <person name="Hajek A.E."/>
            <person name="De Bivort B.L."/>
            <person name="Kasson M.T."/>
            <person name="De Fine Licht H.H."/>
            <person name="Stajich J.E."/>
        </authorList>
    </citation>
    <scope>NUCLEOTIDE SEQUENCE</scope>
    <source>
        <strain evidence="1">Berkeley</strain>
    </source>
</reference>
<evidence type="ECO:0000313" key="2">
    <source>
        <dbReference type="Proteomes" id="UP001165960"/>
    </source>
</evidence>
<accession>A0ACC2UEX7</accession>
<sequence>MTPPLTHWPNHPQETVTTAESTSIQLLGVLYIILTGLVNSMVPTNGPWALLRKSLSHIVNLAPILWWALLTGPVVRLPTSSPEPATDWLPGTDKHKCLDNYYTATFNSILLHLMPLCHTQNLCQPTQVPKT</sequence>
<evidence type="ECO:0000313" key="1">
    <source>
        <dbReference type="EMBL" id="KAJ9085290.1"/>
    </source>
</evidence>
<keyword evidence="2" id="KW-1185">Reference proteome</keyword>
<gene>
    <name evidence="1" type="ORF">DSO57_1015494</name>
</gene>
<comment type="caution">
    <text evidence="1">The sequence shown here is derived from an EMBL/GenBank/DDBJ whole genome shotgun (WGS) entry which is preliminary data.</text>
</comment>
<protein>
    <submittedName>
        <fullName evidence="1">Uncharacterized protein</fullName>
    </submittedName>
</protein>
<organism evidence="1 2">
    <name type="scientific">Entomophthora muscae</name>
    <dbReference type="NCBI Taxonomy" id="34485"/>
    <lineage>
        <taxon>Eukaryota</taxon>
        <taxon>Fungi</taxon>
        <taxon>Fungi incertae sedis</taxon>
        <taxon>Zoopagomycota</taxon>
        <taxon>Entomophthoromycotina</taxon>
        <taxon>Entomophthoromycetes</taxon>
        <taxon>Entomophthorales</taxon>
        <taxon>Entomophthoraceae</taxon>
        <taxon>Entomophthora</taxon>
    </lineage>
</organism>
<name>A0ACC2UEX7_9FUNG</name>
<dbReference type="Proteomes" id="UP001165960">
    <property type="component" value="Unassembled WGS sequence"/>
</dbReference>